<sequence>MSYGISTWDANGRPNNYGIRPVSVVDTVRLAAGQNTGQWFFDIPPGFKIGILQVERQTAWNGISRQFHVYQNSFRISGYEGGSFIMQATECDVVVFLERA</sequence>
<accession>A0AAU8BW58</accession>
<reference evidence="1" key="1">
    <citation type="submission" date="2024-03" db="EMBL/GenBank/DDBJ databases">
        <title>This phage originates from the Bacteriophage catalogue of the Bacteriophage Competence Centre, Department of Microbiology und Biotechnology, Max Rubner-Institut, Kiel, Germany.</title>
        <authorList>
            <person name="Sprotte S."/>
            <person name="Brinks E."/>
        </authorList>
    </citation>
    <scope>NUCLEOTIDE SEQUENCE</scope>
</reference>
<name>A0AAU8BW58_9VIRU</name>
<dbReference type="EMBL" id="PP554580">
    <property type="protein sequence ID" value="XCD29863.1"/>
    <property type="molecule type" value="Genomic_DNA"/>
</dbReference>
<evidence type="ECO:0000313" key="1">
    <source>
        <dbReference type="EMBL" id="XCD29863.1"/>
    </source>
</evidence>
<organism evidence="1">
    <name type="scientific">Salmonella phage PMBT35</name>
    <dbReference type="NCBI Taxonomy" id="3137287"/>
    <lineage>
        <taxon>Viruses</taxon>
    </lineage>
</organism>
<protein>
    <recommendedName>
        <fullName evidence="2">Tail fiber protein</fullName>
    </recommendedName>
</protein>
<proteinExistence type="predicted"/>
<evidence type="ECO:0008006" key="2">
    <source>
        <dbReference type="Google" id="ProtNLM"/>
    </source>
</evidence>